<accession>A0A9N9JLW4</accession>
<dbReference type="AlphaFoldDB" id="A0A9N9JLW4"/>
<comment type="caution">
    <text evidence="2">The sequence shown here is derived from an EMBL/GenBank/DDBJ whole genome shotgun (WGS) entry which is preliminary data.</text>
</comment>
<dbReference type="Proteomes" id="UP000789759">
    <property type="component" value="Unassembled WGS sequence"/>
</dbReference>
<name>A0A9N9JLW4_9GLOM</name>
<dbReference type="EMBL" id="CAJVQA010025684">
    <property type="protein sequence ID" value="CAG8786816.1"/>
    <property type="molecule type" value="Genomic_DNA"/>
</dbReference>
<dbReference type="OrthoDB" id="2443938at2759"/>
<protein>
    <submittedName>
        <fullName evidence="2">10579_t:CDS:1</fullName>
    </submittedName>
</protein>
<feature type="domain" description="Helitron helicase-like" evidence="1">
    <location>
        <begin position="5"/>
        <end position="76"/>
    </location>
</feature>
<dbReference type="Pfam" id="PF14214">
    <property type="entry name" value="Helitron_like_N"/>
    <property type="match status" value="1"/>
</dbReference>
<reference evidence="2" key="1">
    <citation type="submission" date="2021-06" db="EMBL/GenBank/DDBJ databases">
        <authorList>
            <person name="Kallberg Y."/>
            <person name="Tangrot J."/>
            <person name="Rosling A."/>
        </authorList>
    </citation>
    <scope>NUCLEOTIDE SEQUENCE</scope>
    <source>
        <strain evidence="2">FL966</strain>
    </source>
</reference>
<evidence type="ECO:0000313" key="2">
    <source>
        <dbReference type="EMBL" id="CAG8786816.1"/>
    </source>
</evidence>
<sequence>MAESHWSHLHTILANSDNRDTLPTNRPYHCANYFVHRFQSLKKELYKKPNLTGFGEITNFFDRVEFQNRGAAHTHSCYWTANTIQDMIQNDVIQSTMPDPLYEPELYAAVVANQIHTCNEKCRRPNLITQTCKKGFPRPYSESTHYEEVKYLTTDPPPIRTRSILPIHMIDENDENPYYDDTIIKYMHRPCIPEFENLTYLQYFEKYFITPSHPTTTHRIIHHDELFNYVVEHMKEL</sequence>
<organism evidence="2 3">
    <name type="scientific">Cetraspora pellucida</name>
    <dbReference type="NCBI Taxonomy" id="1433469"/>
    <lineage>
        <taxon>Eukaryota</taxon>
        <taxon>Fungi</taxon>
        <taxon>Fungi incertae sedis</taxon>
        <taxon>Mucoromycota</taxon>
        <taxon>Glomeromycotina</taxon>
        <taxon>Glomeromycetes</taxon>
        <taxon>Diversisporales</taxon>
        <taxon>Gigasporaceae</taxon>
        <taxon>Cetraspora</taxon>
    </lineage>
</organism>
<proteinExistence type="predicted"/>
<evidence type="ECO:0000259" key="1">
    <source>
        <dbReference type="Pfam" id="PF14214"/>
    </source>
</evidence>
<dbReference type="InterPro" id="IPR025476">
    <property type="entry name" value="Helitron_helicase-like"/>
</dbReference>
<keyword evidence="3" id="KW-1185">Reference proteome</keyword>
<evidence type="ECO:0000313" key="3">
    <source>
        <dbReference type="Proteomes" id="UP000789759"/>
    </source>
</evidence>
<gene>
    <name evidence="2" type="ORF">CPELLU_LOCUS16743</name>
</gene>